<sequence>MLGLQARNLSRMNSDKENMDPSFNLPKKLRIVYNDPDVTDSSSDEEEIKLKNKILGTKRVVKEISYSAVPREFTREHDVSESKRVRKFSSMSKGVRRRPWGKFASEIRDPFRKKRLWLGTYTTEEEAAAVYQTKKREFEVMMAGEQEDNSSFTVKSEDTNYSQLSPSSVLDDVSVNPVMKEHVVKKVVKEYKIFQEPKTVKQSASIKDVHADLWKDQASVMDLWELPSDSWKETFEPVSAKDSWKDEASVVNLWEPPSDSWKKTFEPASIKDLWKDEAFVMNLCEPPSETFEPASVKDLWKDENSVKDLWEPPSASESWNELFESCVVENYMNLCSSVLERCMNFWLNDNAANNLQPLVDNAKDKFINLPDITFDHKTMAWLDEIVLQA</sequence>
<dbReference type="GO" id="GO:0005634">
    <property type="term" value="C:nucleus"/>
    <property type="evidence" value="ECO:0007669"/>
    <property type="project" value="UniProtKB-SubCell"/>
</dbReference>
<dbReference type="PRINTS" id="PR00367">
    <property type="entry name" value="ETHRSPELEMNT"/>
</dbReference>
<dbReference type="GeneID" id="110422530"/>
<feature type="domain" description="AP2/ERF" evidence="10">
    <location>
        <begin position="91"/>
        <end position="153"/>
    </location>
</feature>
<evidence type="ECO:0000256" key="9">
    <source>
        <dbReference type="SAM" id="MobiDB-lite"/>
    </source>
</evidence>
<dbReference type="SMART" id="SM00380">
    <property type="entry name" value="AP2"/>
    <property type="match status" value="1"/>
</dbReference>
<dbReference type="Proteomes" id="UP000504621">
    <property type="component" value="Unplaced"/>
</dbReference>
<name>A0A6J1AZ50_9ROSI</name>
<keyword evidence="4" id="KW-0238">DNA-binding</keyword>
<evidence type="ECO:0000256" key="5">
    <source>
        <dbReference type="ARBA" id="ARBA00023159"/>
    </source>
</evidence>
<evidence type="ECO:0000256" key="1">
    <source>
        <dbReference type="ARBA" id="ARBA00004123"/>
    </source>
</evidence>
<dbReference type="InterPro" id="IPR036955">
    <property type="entry name" value="AP2/ERF_dom_sf"/>
</dbReference>
<evidence type="ECO:0000256" key="3">
    <source>
        <dbReference type="ARBA" id="ARBA00023015"/>
    </source>
</evidence>
<dbReference type="InterPro" id="IPR001471">
    <property type="entry name" value="AP2/ERF_dom"/>
</dbReference>
<evidence type="ECO:0000259" key="10">
    <source>
        <dbReference type="PROSITE" id="PS51032"/>
    </source>
</evidence>
<reference evidence="12" key="1">
    <citation type="submission" date="2025-08" db="UniProtKB">
        <authorList>
            <consortium name="RefSeq"/>
        </authorList>
    </citation>
    <scope>IDENTIFICATION</scope>
    <source>
        <tissue evidence="12">Leaf</tissue>
    </source>
</reference>
<evidence type="ECO:0000256" key="2">
    <source>
        <dbReference type="ARBA" id="ARBA00022745"/>
    </source>
</evidence>
<accession>A0A6J1AZ50</accession>
<dbReference type="PANTHER" id="PTHR31194:SF140">
    <property type="entry name" value="ETHYLENE-RESPONSIVE TRANSCRIPTION FACTOR CRF2"/>
    <property type="match status" value="1"/>
</dbReference>
<gene>
    <name evidence="12" type="primary">LOC110422530</name>
</gene>
<comment type="subcellular location">
    <subcellularLocation>
        <location evidence="1">Nucleus</location>
    </subcellularLocation>
</comment>
<dbReference type="InterPro" id="IPR016177">
    <property type="entry name" value="DNA-bd_dom_sf"/>
</dbReference>
<evidence type="ECO:0000256" key="8">
    <source>
        <dbReference type="ARBA" id="ARBA00024343"/>
    </source>
</evidence>
<keyword evidence="6" id="KW-0804">Transcription</keyword>
<feature type="region of interest" description="Disordered" evidence="9">
    <location>
        <begin position="1"/>
        <end position="23"/>
    </location>
</feature>
<dbReference type="CDD" id="cd00018">
    <property type="entry name" value="AP2"/>
    <property type="match status" value="1"/>
</dbReference>
<keyword evidence="2" id="KW-0936">Ethylene signaling pathway</keyword>
<dbReference type="GO" id="GO:0003677">
    <property type="term" value="F:DNA binding"/>
    <property type="evidence" value="ECO:0007669"/>
    <property type="project" value="UniProtKB-KW"/>
</dbReference>
<dbReference type="GO" id="GO:0009873">
    <property type="term" value="P:ethylene-activated signaling pathway"/>
    <property type="evidence" value="ECO:0007669"/>
    <property type="project" value="UniProtKB-KW"/>
</dbReference>
<comment type="similarity">
    <text evidence="8">Belongs to the AP2/ERF transcription factor family. ERF subfamily.</text>
</comment>
<dbReference type="SUPFAM" id="SSF54171">
    <property type="entry name" value="DNA-binding domain"/>
    <property type="match status" value="1"/>
</dbReference>
<evidence type="ECO:0000313" key="12">
    <source>
        <dbReference type="RefSeq" id="XP_021292161.1"/>
    </source>
</evidence>
<dbReference type="RefSeq" id="XP_021292161.1">
    <property type="nucleotide sequence ID" value="XM_021436486.1"/>
</dbReference>
<protein>
    <submittedName>
        <fullName evidence="12">Ethylene-responsive transcription factor ERF117-like</fullName>
    </submittedName>
</protein>
<evidence type="ECO:0000256" key="6">
    <source>
        <dbReference type="ARBA" id="ARBA00023163"/>
    </source>
</evidence>
<organism evidence="11 12">
    <name type="scientific">Herrania umbratica</name>
    <dbReference type="NCBI Taxonomy" id="108875"/>
    <lineage>
        <taxon>Eukaryota</taxon>
        <taxon>Viridiplantae</taxon>
        <taxon>Streptophyta</taxon>
        <taxon>Embryophyta</taxon>
        <taxon>Tracheophyta</taxon>
        <taxon>Spermatophyta</taxon>
        <taxon>Magnoliopsida</taxon>
        <taxon>eudicotyledons</taxon>
        <taxon>Gunneridae</taxon>
        <taxon>Pentapetalae</taxon>
        <taxon>rosids</taxon>
        <taxon>malvids</taxon>
        <taxon>Malvales</taxon>
        <taxon>Malvaceae</taxon>
        <taxon>Byttnerioideae</taxon>
        <taxon>Herrania</taxon>
    </lineage>
</organism>
<dbReference type="PROSITE" id="PS51032">
    <property type="entry name" value="AP2_ERF"/>
    <property type="match status" value="1"/>
</dbReference>
<keyword evidence="5" id="KW-0010">Activator</keyword>
<dbReference type="GO" id="GO:0003700">
    <property type="term" value="F:DNA-binding transcription factor activity"/>
    <property type="evidence" value="ECO:0007669"/>
    <property type="project" value="InterPro"/>
</dbReference>
<dbReference type="Gene3D" id="3.30.730.10">
    <property type="entry name" value="AP2/ERF domain"/>
    <property type="match status" value="1"/>
</dbReference>
<dbReference type="PANTHER" id="PTHR31194">
    <property type="entry name" value="SHN SHINE , DNA BINDING / TRANSCRIPTION FACTOR"/>
    <property type="match status" value="1"/>
</dbReference>
<keyword evidence="7" id="KW-0539">Nucleus</keyword>
<evidence type="ECO:0000313" key="11">
    <source>
        <dbReference type="Proteomes" id="UP000504621"/>
    </source>
</evidence>
<dbReference type="AlphaFoldDB" id="A0A6J1AZ50"/>
<evidence type="ECO:0000256" key="4">
    <source>
        <dbReference type="ARBA" id="ARBA00023125"/>
    </source>
</evidence>
<dbReference type="OrthoDB" id="1917565at2759"/>
<proteinExistence type="inferred from homology"/>
<dbReference type="InterPro" id="IPR050913">
    <property type="entry name" value="AP2/ERF_ERF"/>
</dbReference>
<evidence type="ECO:0000256" key="7">
    <source>
        <dbReference type="ARBA" id="ARBA00023242"/>
    </source>
</evidence>
<keyword evidence="3" id="KW-0805">Transcription regulation</keyword>
<keyword evidence="11" id="KW-1185">Reference proteome</keyword>